<comment type="caution">
    <text evidence="2">The sequence shown here is derived from an EMBL/GenBank/DDBJ whole genome shotgun (WGS) entry which is preliminary data.</text>
</comment>
<dbReference type="Pfam" id="PF09587">
    <property type="entry name" value="PGA_cap"/>
    <property type="match status" value="1"/>
</dbReference>
<feature type="domain" description="Capsule synthesis protein CapA" evidence="1">
    <location>
        <begin position="2"/>
        <end position="40"/>
    </location>
</feature>
<evidence type="ECO:0000313" key="2">
    <source>
        <dbReference type="EMBL" id="MPM15695.1"/>
    </source>
</evidence>
<proteinExistence type="predicted"/>
<dbReference type="SUPFAM" id="SSF56300">
    <property type="entry name" value="Metallo-dependent phosphatases"/>
    <property type="match status" value="1"/>
</dbReference>
<dbReference type="InterPro" id="IPR019079">
    <property type="entry name" value="Capsule_synth_CapA"/>
</dbReference>
<reference evidence="2" key="1">
    <citation type="submission" date="2019-08" db="EMBL/GenBank/DDBJ databases">
        <authorList>
            <person name="Kucharzyk K."/>
            <person name="Murdoch R.W."/>
            <person name="Higgins S."/>
            <person name="Loffler F."/>
        </authorList>
    </citation>
    <scope>NUCLEOTIDE SEQUENCE</scope>
</reference>
<organism evidence="2">
    <name type="scientific">bioreactor metagenome</name>
    <dbReference type="NCBI Taxonomy" id="1076179"/>
    <lineage>
        <taxon>unclassified sequences</taxon>
        <taxon>metagenomes</taxon>
        <taxon>ecological metagenomes</taxon>
    </lineage>
</organism>
<accession>A0A644XHL5</accession>
<name>A0A644XHL5_9ZZZZ</name>
<dbReference type="EMBL" id="VSSQ01002485">
    <property type="protein sequence ID" value="MPM15695.1"/>
    <property type="molecule type" value="Genomic_DNA"/>
</dbReference>
<dbReference type="InterPro" id="IPR029052">
    <property type="entry name" value="Metallo-depent_PP-like"/>
</dbReference>
<sequence>MDVIIGSHPHVVQPMELTTPVGSMSERLVIWSLGNFISNQKDPLTDAGLLVGFTLKRTSYGKPEVCNVKYIPLYRMKLEGKKPGYYMMPGLMTEKNIDALIPGDENKEDFRSVMADTRRKVNTDQRIREVER</sequence>
<evidence type="ECO:0000259" key="1">
    <source>
        <dbReference type="Pfam" id="PF09587"/>
    </source>
</evidence>
<protein>
    <recommendedName>
        <fullName evidence="1">Capsule synthesis protein CapA domain-containing protein</fullName>
    </recommendedName>
</protein>
<gene>
    <name evidence="2" type="ORF">SDC9_62066</name>
</gene>
<dbReference type="AlphaFoldDB" id="A0A644XHL5"/>